<keyword evidence="2" id="KW-1185">Reference proteome</keyword>
<gene>
    <name evidence="1" type="ORF">FGADI_10507</name>
</gene>
<dbReference type="Proteomes" id="UP000604273">
    <property type="component" value="Unassembled WGS sequence"/>
</dbReference>
<reference evidence="1" key="2">
    <citation type="submission" date="2020-05" db="EMBL/GenBank/DDBJ databases">
        <authorList>
            <person name="Kim H.-S."/>
            <person name="Proctor R.H."/>
            <person name="Brown D.W."/>
        </authorList>
    </citation>
    <scope>NUCLEOTIDE SEQUENCE</scope>
    <source>
        <strain evidence="1">NRRL 45417</strain>
    </source>
</reference>
<comment type="caution">
    <text evidence="1">The sequence shown here is derived from an EMBL/GenBank/DDBJ whole genome shotgun (WGS) entry which is preliminary data.</text>
</comment>
<dbReference type="OrthoDB" id="3231000at2759"/>
<name>A0A8H4WQP4_9HYPO</name>
<protein>
    <submittedName>
        <fullName evidence="1">Uncharacterized protein</fullName>
    </submittedName>
</protein>
<dbReference type="EMBL" id="JABFAI010000292">
    <property type="protein sequence ID" value="KAF4947298.1"/>
    <property type="molecule type" value="Genomic_DNA"/>
</dbReference>
<sequence length="121" mass="13478">MPHTEFNTIIFCLLTGPTFSTSRTLVLQDSEEPEILDSPSQRPLEQKSNVPSALSILEIQESFFSTFRAELVKADKILSRNATSESGEPVERLTGIDKLLVEALPQLGNFCSSRTTPTWYS</sequence>
<evidence type="ECO:0000313" key="2">
    <source>
        <dbReference type="Proteomes" id="UP000604273"/>
    </source>
</evidence>
<dbReference type="AlphaFoldDB" id="A0A8H4WQP4"/>
<organism evidence="1 2">
    <name type="scientific">Fusarium gaditjirri</name>
    <dbReference type="NCBI Taxonomy" id="282569"/>
    <lineage>
        <taxon>Eukaryota</taxon>
        <taxon>Fungi</taxon>
        <taxon>Dikarya</taxon>
        <taxon>Ascomycota</taxon>
        <taxon>Pezizomycotina</taxon>
        <taxon>Sordariomycetes</taxon>
        <taxon>Hypocreomycetidae</taxon>
        <taxon>Hypocreales</taxon>
        <taxon>Nectriaceae</taxon>
        <taxon>Fusarium</taxon>
        <taxon>Fusarium nisikadoi species complex</taxon>
    </lineage>
</organism>
<reference evidence="1" key="1">
    <citation type="journal article" date="2020" name="BMC Genomics">
        <title>Correction to: Identification and distribution of gene clusters required for synthesis of sphingolipid metabolism inhibitors in diverse species of the filamentous fungus Fusarium.</title>
        <authorList>
            <person name="Kim H.S."/>
            <person name="Lohmar J.M."/>
            <person name="Busman M."/>
            <person name="Brown D.W."/>
            <person name="Naumann T.A."/>
            <person name="Divon H.H."/>
            <person name="Lysoe E."/>
            <person name="Uhlig S."/>
            <person name="Proctor R.H."/>
        </authorList>
    </citation>
    <scope>NUCLEOTIDE SEQUENCE</scope>
    <source>
        <strain evidence="1">NRRL 45417</strain>
    </source>
</reference>
<evidence type="ECO:0000313" key="1">
    <source>
        <dbReference type="EMBL" id="KAF4947298.1"/>
    </source>
</evidence>
<accession>A0A8H4WQP4</accession>
<proteinExistence type="predicted"/>